<dbReference type="PANTHER" id="PTHR24421">
    <property type="entry name" value="NITRATE/NITRITE SENSOR PROTEIN NARX-RELATED"/>
    <property type="match status" value="1"/>
</dbReference>
<dbReference type="Gene3D" id="1.20.5.1930">
    <property type="match status" value="1"/>
</dbReference>
<dbReference type="GO" id="GO:0000155">
    <property type="term" value="F:phosphorelay sensor kinase activity"/>
    <property type="evidence" value="ECO:0007669"/>
    <property type="project" value="InterPro"/>
</dbReference>
<dbReference type="InterPro" id="IPR036890">
    <property type="entry name" value="HATPase_C_sf"/>
</dbReference>
<evidence type="ECO:0000313" key="7">
    <source>
        <dbReference type="Proteomes" id="UP000005870"/>
    </source>
</evidence>
<dbReference type="InterPro" id="IPR011712">
    <property type="entry name" value="Sig_transdc_His_kin_sub3_dim/P"/>
</dbReference>
<name>G7UWE7_PSEUP</name>
<dbReference type="OrthoDB" id="9797605at2"/>
<feature type="domain" description="Histidine kinase/HSP90-like ATPase" evidence="4">
    <location>
        <begin position="131"/>
        <end position="218"/>
    </location>
</feature>
<dbReference type="Pfam" id="PF02518">
    <property type="entry name" value="HATPase_c"/>
    <property type="match status" value="1"/>
</dbReference>
<keyword evidence="2" id="KW-0418">Kinase</keyword>
<protein>
    <submittedName>
        <fullName evidence="6">HrpX related protein</fullName>
    </submittedName>
</protein>
<evidence type="ECO:0000256" key="1">
    <source>
        <dbReference type="ARBA" id="ARBA00022679"/>
    </source>
</evidence>
<dbReference type="GO" id="GO:0016020">
    <property type="term" value="C:membrane"/>
    <property type="evidence" value="ECO:0007669"/>
    <property type="project" value="InterPro"/>
</dbReference>
<dbReference type="InterPro" id="IPR050482">
    <property type="entry name" value="Sensor_HK_TwoCompSys"/>
</dbReference>
<proteinExistence type="predicted"/>
<evidence type="ECO:0000259" key="4">
    <source>
        <dbReference type="Pfam" id="PF02518"/>
    </source>
</evidence>
<keyword evidence="1" id="KW-0808">Transferase</keyword>
<dbReference type="HOGENOM" id="CLU_000445_20_6_6"/>
<dbReference type="SUPFAM" id="SSF55874">
    <property type="entry name" value="ATPase domain of HSP90 chaperone/DNA topoisomerase II/histidine kinase"/>
    <property type="match status" value="1"/>
</dbReference>
<evidence type="ECO:0000256" key="3">
    <source>
        <dbReference type="ARBA" id="ARBA00023012"/>
    </source>
</evidence>
<dbReference type="EMBL" id="CP003093">
    <property type="protein sequence ID" value="AER55260.1"/>
    <property type="molecule type" value="Genomic_DNA"/>
</dbReference>
<dbReference type="GO" id="GO:0046983">
    <property type="term" value="F:protein dimerization activity"/>
    <property type="evidence" value="ECO:0007669"/>
    <property type="project" value="InterPro"/>
</dbReference>
<dbReference type="KEGG" id="psd:DSC_03035"/>
<dbReference type="STRING" id="1045855.DSC_03035"/>
<gene>
    <name evidence="6" type="ordered locus">DSC_03035</name>
</gene>
<accession>G7UWE7</accession>
<evidence type="ECO:0000313" key="6">
    <source>
        <dbReference type="EMBL" id="AER55260.1"/>
    </source>
</evidence>
<reference evidence="6 7" key="1">
    <citation type="journal article" date="2012" name="J. Bacteriol.">
        <title>Complete Genome Sequence of the BTEX-Degrading Bacterium Pseudoxanthomonas spadix BD-a59.</title>
        <authorList>
            <person name="Lee S.H."/>
            <person name="Jin H.M."/>
            <person name="Lee H.J."/>
            <person name="Kim J.M."/>
            <person name="Jeon C.O."/>
        </authorList>
    </citation>
    <scope>NUCLEOTIDE SEQUENCE [LARGE SCALE GENOMIC DNA]</scope>
    <source>
        <strain evidence="6 7">BD-a59</strain>
    </source>
</reference>
<organism evidence="6 7">
    <name type="scientific">Pseudoxanthomonas spadix (strain BD-a59)</name>
    <dbReference type="NCBI Taxonomy" id="1045855"/>
    <lineage>
        <taxon>Bacteria</taxon>
        <taxon>Pseudomonadati</taxon>
        <taxon>Pseudomonadota</taxon>
        <taxon>Gammaproteobacteria</taxon>
        <taxon>Lysobacterales</taxon>
        <taxon>Lysobacteraceae</taxon>
        <taxon>Pseudoxanthomonas</taxon>
    </lineage>
</organism>
<dbReference type="CDD" id="cd16917">
    <property type="entry name" value="HATPase_UhpB-NarQ-NarX-like"/>
    <property type="match status" value="1"/>
</dbReference>
<dbReference type="AlphaFoldDB" id="G7UWE7"/>
<evidence type="ECO:0000259" key="5">
    <source>
        <dbReference type="Pfam" id="PF07730"/>
    </source>
</evidence>
<dbReference type="Proteomes" id="UP000005870">
    <property type="component" value="Chromosome"/>
</dbReference>
<dbReference type="InterPro" id="IPR003594">
    <property type="entry name" value="HATPase_dom"/>
</dbReference>
<sequence length="219" mass="23337">MSASGHPTPSPPALPTRQRLAVQEAERARIARDLHDELGQLLTALRLSASALAQTLQDPAQQDLACDVLALAQDALERIRRLARGLHPPQLDSFGLVAALQALCEDLSRRGPARLQLTLATPVPRAAAEVELAAYRIAQEAISNALRHGQATHVRLHLSVEASLLQLQIDDDGRGHDIDAAPGFGRLAMRERATALGGTLQETAAATGTCLIARLPLHA</sequence>
<keyword evidence="7" id="KW-1185">Reference proteome</keyword>
<feature type="domain" description="Signal transduction histidine kinase subgroup 3 dimerisation and phosphoacceptor" evidence="5">
    <location>
        <begin position="26"/>
        <end position="91"/>
    </location>
</feature>
<dbReference type="RefSeq" id="WP_014159438.1">
    <property type="nucleotide sequence ID" value="NC_016147.2"/>
</dbReference>
<dbReference type="eggNOG" id="COG4585">
    <property type="taxonomic scope" value="Bacteria"/>
</dbReference>
<evidence type="ECO:0000256" key="2">
    <source>
        <dbReference type="ARBA" id="ARBA00022777"/>
    </source>
</evidence>
<dbReference type="Pfam" id="PF07730">
    <property type="entry name" value="HisKA_3"/>
    <property type="match status" value="1"/>
</dbReference>
<dbReference type="Gene3D" id="3.30.565.10">
    <property type="entry name" value="Histidine kinase-like ATPase, C-terminal domain"/>
    <property type="match status" value="1"/>
</dbReference>
<keyword evidence="3" id="KW-0902">Two-component regulatory system</keyword>